<dbReference type="SUPFAM" id="SSF55920">
    <property type="entry name" value="Creatinase/aminopeptidase"/>
    <property type="match status" value="1"/>
</dbReference>
<dbReference type="EMBL" id="ATAM02000001">
    <property type="protein sequence ID" value="KAL0255289.1"/>
    <property type="molecule type" value="Genomic_DNA"/>
</dbReference>
<feature type="domain" description="Peptidase M24" evidence="2">
    <location>
        <begin position="12"/>
        <end position="211"/>
    </location>
</feature>
<comment type="similarity">
    <text evidence="1">Belongs to the peptidase M24 family.</text>
</comment>
<protein>
    <recommendedName>
        <fullName evidence="2">Peptidase M24 domain-containing protein</fullName>
    </recommendedName>
</protein>
<dbReference type="PANTHER" id="PTHR10804">
    <property type="entry name" value="PROTEASE FAMILY M24 METHIONYL AMINOPEPTIDASE, AMINOPEPTIDASE P"/>
    <property type="match status" value="1"/>
</dbReference>
<dbReference type="InterPro" id="IPR047113">
    <property type="entry name" value="PA2G4/ARX1"/>
</dbReference>
<dbReference type="Pfam" id="PF00557">
    <property type="entry name" value="Peptidase_M24"/>
    <property type="match status" value="1"/>
</dbReference>
<accession>A0ABR3C487</accession>
<proteinExistence type="inferred from homology"/>
<dbReference type="InterPro" id="IPR036005">
    <property type="entry name" value="Creatinase/aminopeptidase-like"/>
</dbReference>
<dbReference type="Gene3D" id="1.10.10.10">
    <property type="entry name" value="Winged helix-like DNA-binding domain superfamily/Winged helix DNA-binding domain"/>
    <property type="match status" value="1"/>
</dbReference>
<comment type="caution">
    <text evidence="3">The sequence shown here is derived from an EMBL/GenBank/DDBJ whole genome shotgun (WGS) entry which is preliminary data.</text>
</comment>
<dbReference type="Gene3D" id="3.90.230.10">
    <property type="entry name" value="Creatinase/methionine aminopeptidase superfamily"/>
    <property type="match status" value="1"/>
</dbReference>
<name>A0ABR3C487_9TREE</name>
<dbReference type="InterPro" id="IPR000994">
    <property type="entry name" value="Pept_M24"/>
</dbReference>
<dbReference type="RefSeq" id="XP_066616566.1">
    <property type="nucleotide sequence ID" value="XM_066754665.1"/>
</dbReference>
<organism evidence="3 4">
    <name type="scientific">Cryptococcus tetragattii IND107</name>
    <dbReference type="NCBI Taxonomy" id="1296105"/>
    <lineage>
        <taxon>Eukaryota</taxon>
        <taxon>Fungi</taxon>
        <taxon>Dikarya</taxon>
        <taxon>Basidiomycota</taxon>
        <taxon>Agaricomycotina</taxon>
        <taxon>Tremellomycetes</taxon>
        <taxon>Tremellales</taxon>
        <taxon>Cryptococcaceae</taxon>
        <taxon>Cryptococcus</taxon>
        <taxon>Cryptococcus gattii species complex</taxon>
    </lineage>
</organism>
<dbReference type="GeneID" id="91986944"/>
<reference evidence="3" key="2">
    <citation type="submission" date="2024-01" db="EMBL/GenBank/DDBJ databases">
        <title>Comparative genomics of Cryptococcus and Kwoniella reveals pathogenesis evolution and contrasting modes of karyotype evolution via chromosome fusion or intercentromeric recombination.</title>
        <authorList>
            <person name="Coelho M.A."/>
            <person name="David-Palma M."/>
            <person name="Shea T."/>
            <person name="Bowers K."/>
            <person name="Mcginley-Smith S."/>
            <person name="Mohammad A.W."/>
            <person name="Gnirke A."/>
            <person name="Yurkov A.M."/>
            <person name="Nowrousian M."/>
            <person name="Sun S."/>
            <person name="Cuomo C.A."/>
            <person name="Heitman J."/>
        </authorList>
    </citation>
    <scope>NUCLEOTIDE SEQUENCE</scope>
    <source>
        <strain evidence="3">IND107</strain>
    </source>
</reference>
<evidence type="ECO:0000313" key="4">
    <source>
        <dbReference type="Proteomes" id="UP000054399"/>
    </source>
</evidence>
<evidence type="ECO:0000313" key="3">
    <source>
        <dbReference type="EMBL" id="KAL0255289.1"/>
    </source>
</evidence>
<evidence type="ECO:0000256" key="1">
    <source>
        <dbReference type="ARBA" id="ARBA00007319"/>
    </source>
</evidence>
<dbReference type="InterPro" id="IPR036388">
    <property type="entry name" value="WH-like_DNA-bd_sf"/>
</dbReference>
<dbReference type="PANTHER" id="PTHR10804:SF11">
    <property type="entry name" value="PROLIFERATION-ASSOCIATED PROTEIN 2G4"/>
    <property type="match status" value="1"/>
</dbReference>
<gene>
    <name evidence="3" type="ORF">I308_100086</name>
</gene>
<sequence length="310" mass="33695">MSAHGSAEAYEKYVQAGRLAAEAYYHAINLAKMKSDITLAELSEAGDKYIQDRSAGQINDGICHPTTAQLDYIICNNALKTGNPLKAEGSQLLKLQVGAHVDGYGVVVGGNFLLGDSLAAKKLAKAATEVAKLVLDTIKPGTTNGDLVKNVDEYMRRTSYRGVPGLLAHNHTQYDIQGPKEIDLFPSDDKPYQEGIIFETGEVYTVEVWITDAEDPAPQPAVDLDKTLHQIPPSKDISALSAPFKEAYRCITNKVGTFPFHSRVLNDSSLVKAADDLETAGVLAAYPAFQHSERSFKGSGTERRELCYDD</sequence>
<dbReference type="Proteomes" id="UP000054399">
    <property type="component" value="Unassembled WGS sequence"/>
</dbReference>
<keyword evidence="4" id="KW-1185">Reference proteome</keyword>
<reference evidence="3" key="1">
    <citation type="submission" date="2015-01" db="EMBL/GenBank/DDBJ databases">
        <authorList>
            <consortium name="The Broad Institute Genomics Platform"/>
            <person name="Cuomo C."/>
            <person name="Litvintseva A."/>
            <person name="Chen Y."/>
            <person name="Heitman J."/>
            <person name="Sun S."/>
            <person name="Springer D."/>
            <person name="Dromer F."/>
            <person name="Young S."/>
            <person name="Zeng Q."/>
            <person name="Gargeya S."/>
            <person name="Abouelleil A."/>
            <person name="Alvarado L."/>
            <person name="Chapman S.B."/>
            <person name="Gainer-Dewar J."/>
            <person name="Goldberg J."/>
            <person name="Griggs A."/>
            <person name="Gujja S."/>
            <person name="Hansen M."/>
            <person name="Howarth C."/>
            <person name="Imamovic A."/>
            <person name="Larimer J."/>
            <person name="Murphy C."/>
            <person name="Naylor J."/>
            <person name="Pearson M."/>
            <person name="Priest M."/>
            <person name="Roberts A."/>
            <person name="Saif S."/>
            <person name="Shea T."/>
            <person name="Sykes S."/>
            <person name="Wortman J."/>
            <person name="Nusbaum C."/>
            <person name="Birren B."/>
        </authorList>
    </citation>
    <scope>NUCLEOTIDE SEQUENCE</scope>
    <source>
        <strain evidence="3">IND107</strain>
    </source>
</reference>
<evidence type="ECO:0000259" key="2">
    <source>
        <dbReference type="Pfam" id="PF00557"/>
    </source>
</evidence>